<feature type="binding site" evidence="20 25">
    <location>
        <position position="598"/>
    </location>
    <ligand>
        <name>ATP</name>
        <dbReference type="ChEBI" id="CHEBI:30616"/>
    </ligand>
</feature>
<dbReference type="SUPFAM" id="SSF56112">
    <property type="entry name" value="Protein kinase-like (PK-like)"/>
    <property type="match status" value="1"/>
</dbReference>
<dbReference type="InterPro" id="IPR050122">
    <property type="entry name" value="RTK"/>
</dbReference>
<dbReference type="GO" id="GO:0043235">
    <property type="term" value="C:receptor complex"/>
    <property type="evidence" value="ECO:0007669"/>
    <property type="project" value="TreeGrafter"/>
</dbReference>
<comment type="similarity">
    <text evidence="26">Belongs to the protein kinase superfamily. Tyr protein kinase family. CSF-1/PDGF receptor subfamily.</text>
</comment>
<dbReference type="SUPFAM" id="SSF48726">
    <property type="entry name" value="Immunoglobulin"/>
    <property type="match status" value="4"/>
</dbReference>
<feature type="disulfide bond" evidence="24">
    <location>
        <begin position="124"/>
        <end position="173"/>
    </location>
</feature>
<name>A0A8C4EP54_DICLA</name>
<feature type="domain" description="Ig-like" evidence="29">
    <location>
        <begin position="199"/>
        <end position="280"/>
    </location>
</feature>
<evidence type="ECO:0000256" key="26">
    <source>
        <dbReference type="RuleBase" id="RU000311"/>
    </source>
</evidence>
<evidence type="ECO:0000259" key="29">
    <source>
        <dbReference type="PROSITE" id="PS50835"/>
    </source>
</evidence>
<gene>
    <name evidence="30" type="primary">csf1ra</name>
</gene>
<comment type="catalytic activity">
    <reaction evidence="18">
        <text>L-tyrosyl-[protein] + ATP = O-phospho-L-tyrosyl-[protein] + ADP + H(+)</text>
        <dbReference type="Rhea" id="RHEA:10596"/>
        <dbReference type="Rhea" id="RHEA-COMP:10136"/>
        <dbReference type="Rhea" id="RHEA-COMP:20101"/>
        <dbReference type="ChEBI" id="CHEBI:15378"/>
        <dbReference type="ChEBI" id="CHEBI:30616"/>
        <dbReference type="ChEBI" id="CHEBI:46858"/>
        <dbReference type="ChEBI" id="CHEBI:61978"/>
        <dbReference type="ChEBI" id="CHEBI:456216"/>
        <dbReference type="EC" id="2.7.10.1"/>
    </reaction>
</comment>
<evidence type="ECO:0000256" key="6">
    <source>
        <dbReference type="ARBA" id="ARBA00022692"/>
    </source>
</evidence>
<evidence type="ECO:0000256" key="13">
    <source>
        <dbReference type="ARBA" id="ARBA00023137"/>
    </source>
</evidence>
<dbReference type="PIRSF" id="PIRSF500947">
    <property type="entry name" value="CSF-1_receptor"/>
    <property type="match status" value="1"/>
</dbReference>
<dbReference type="PRINTS" id="PR01832">
    <property type="entry name" value="VEGFRECEPTOR"/>
</dbReference>
<feature type="disulfide bond" evidence="24">
    <location>
        <begin position="405"/>
        <end position="474"/>
    </location>
</feature>
<keyword evidence="4" id="KW-0597">Phosphoprotein</keyword>
<dbReference type="FunFam" id="1.10.510.10:FF:000177">
    <property type="entry name" value="Mast/stem cell growth factor receptor"/>
    <property type="match status" value="1"/>
</dbReference>
<evidence type="ECO:0000256" key="23">
    <source>
        <dbReference type="PIRSR" id="PIRSR500947-51"/>
    </source>
</evidence>
<dbReference type="GeneTree" id="ENSGT00940000155506"/>
<evidence type="ECO:0000256" key="1">
    <source>
        <dbReference type="ARBA" id="ARBA00004251"/>
    </source>
</evidence>
<evidence type="ECO:0000256" key="9">
    <source>
        <dbReference type="ARBA" id="ARBA00022777"/>
    </source>
</evidence>
<evidence type="ECO:0000313" key="30">
    <source>
        <dbReference type="Ensembl" id="ENSDLAP00005020415.1"/>
    </source>
</evidence>
<dbReference type="SMART" id="SM00409">
    <property type="entry name" value="IG"/>
    <property type="match status" value="4"/>
</dbReference>
<evidence type="ECO:0000259" key="28">
    <source>
        <dbReference type="PROSITE" id="PS50011"/>
    </source>
</evidence>
<dbReference type="SMART" id="SM00219">
    <property type="entry name" value="TyrKc"/>
    <property type="match status" value="1"/>
</dbReference>
<dbReference type="GO" id="GO:0007169">
    <property type="term" value="P:cell surface receptor protein tyrosine kinase signaling pathway"/>
    <property type="evidence" value="ECO:0007669"/>
    <property type="project" value="InterPro"/>
</dbReference>
<keyword evidence="12 27" id="KW-0472">Membrane</keyword>
<feature type="binding site" evidence="21">
    <location>
        <position position="771"/>
    </location>
    <ligand>
        <name>Mg(2+)</name>
        <dbReference type="ChEBI" id="CHEBI:18420"/>
    </ligand>
</feature>
<feature type="disulfide bond" evidence="24">
    <location>
        <begin position="40"/>
        <end position="84"/>
    </location>
</feature>
<keyword evidence="8 20" id="KW-0547">Nucleotide-binding</keyword>
<evidence type="ECO:0000256" key="4">
    <source>
        <dbReference type="ARBA" id="ARBA00022553"/>
    </source>
</evidence>
<feature type="transmembrane region" description="Helical" evidence="27">
    <location>
        <begin position="495"/>
        <end position="519"/>
    </location>
</feature>
<keyword evidence="11 27" id="KW-1133">Transmembrane helix</keyword>
<dbReference type="InterPro" id="IPR036179">
    <property type="entry name" value="Ig-like_dom_sf"/>
</dbReference>
<evidence type="ECO:0000256" key="21">
    <source>
        <dbReference type="PIRSR" id="PIRSR000615-3"/>
    </source>
</evidence>
<dbReference type="PANTHER" id="PTHR24416">
    <property type="entry name" value="TYROSINE-PROTEIN KINASE RECEPTOR"/>
    <property type="match status" value="1"/>
</dbReference>
<dbReference type="GO" id="GO:0097324">
    <property type="term" value="P:melanocyte migration"/>
    <property type="evidence" value="ECO:0007669"/>
    <property type="project" value="UniProtKB-ARBA"/>
</dbReference>
<evidence type="ECO:0000256" key="2">
    <source>
        <dbReference type="ARBA" id="ARBA00011902"/>
    </source>
</evidence>
<dbReference type="InterPro" id="IPR001245">
    <property type="entry name" value="Ser-Thr/Tyr_kinase_cat_dom"/>
</dbReference>
<dbReference type="EC" id="2.7.10.1" evidence="2"/>
<evidence type="ECO:0000256" key="17">
    <source>
        <dbReference type="ARBA" id="ARBA00023319"/>
    </source>
</evidence>
<evidence type="ECO:0000256" key="11">
    <source>
        <dbReference type="ARBA" id="ARBA00022989"/>
    </source>
</evidence>
<dbReference type="PROSITE" id="PS00109">
    <property type="entry name" value="PROTEIN_KINASE_TYR"/>
    <property type="match status" value="1"/>
</dbReference>
<dbReference type="Pfam" id="PF25305">
    <property type="entry name" value="Ig_PDGFR_d4"/>
    <property type="match status" value="1"/>
</dbReference>
<dbReference type="PROSITE" id="PS00107">
    <property type="entry name" value="PROTEIN_KINASE_ATP"/>
    <property type="match status" value="1"/>
</dbReference>
<dbReference type="InterPro" id="IPR008266">
    <property type="entry name" value="Tyr_kinase_AS"/>
</dbReference>
<dbReference type="GO" id="GO:0005011">
    <property type="term" value="F:macrophage colony-stimulating factor receptor activity"/>
    <property type="evidence" value="ECO:0007669"/>
    <property type="project" value="TreeGrafter"/>
</dbReference>
<evidence type="ECO:0000256" key="15">
    <source>
        <dbReference type="ARBA" id="ARBA00023170"/>
    </source>
</evidence>
<dbReference type="InterPro" id="IPR001824">
    <property type="entry name" value="Tyr_kinase_rcpt_3_CS"/>
</dbReference>
<feature type="domain" description="Protein kinase" evidence="28">
    <location>
        <begin position="563"/>
        <end position="902"/>
    </location>
</feature>
<evidence type="ECO:0000256" key="3">
    <source>
        <dbReference type="ARBA" id="ARBA00022475"/>
    </source>
</evidence>
<feature type="domain" description="Ig-like" evidence="29">
    <location>
        <begin position="291"/>
        <end position="382"/>
    </location>
</feature>
<feature type="binding site" evidence="21">
    <location>
        <position position="784"/>
    </location>
    <ligand>
        <name>Mg(2+)</name>
        <dbReference type="ChEBI" id="CHEBI:18420"/>
    </ligand>
</feature>
<evidence type="ECO:0000256" key="8">
    <source>
        <dbReference type="ARBA" id="ARBA00022741"/>
    </source>
</evidence>
<reference evidence="30" key="1">
    <citation type="submission" date="2025-08" db="UniProtKB">
        <authorList>
            <consortium name="Ensembl"/>
        </authorList>
    </citation>
    <scope>IDENTIFICATION</scope>
</reference>
<dbReference type="InterPro" id="IPR003598">
    <property type="entry name" value="Ig_sub2"/>
</dbReference>
<evidence type="ECO:0000256" key="12">
    <source>
        <dbReference type="ARBA" id="ARBA00023136"/>
    </source>
</evidence>
<evidence type="ECO:0000313" key="31">
    <source>
        <dbReference type="Proteomes" id="UP000694389"/>
    </source>
</evidence>
<keyword evidence="6 26" id="KW-0812">Transmembrane</keyword>
<evidence type="ECO:0000256" key="24">
    <source>
        <dbReference type="PIRSR" id="PIRSR500947-52"/>
    </source>
</evidence>
<proteinExistence type="inferred from homology"/>
<dbReference type="InterPro" id="IPR020635">
    <property type="entry name" value="Tyr_kinase_cat_dom"/>
</dbReference>
<evidence type="ECO:0000256" key="19">
    <source>
        <dbReference type="PIRSR" id="PIRSR000615-1"/>
    </source>
</evidence>
<feature type="site" description="Important for interaction with phosphotyrosine-binding proteins" evidence="22">
    <location>
        <position position="913"/>
    </location>
</feature>
<sequence length="958" mass="108712">SNYFSFLLPEWRRPVIKFNSQVVGSSYVVVEPGTSLDLRCEGDGPVNWQTRLAKHRRFVSKGNGNVRTLKVERPSAEFTGTYKCFYTSDPQHRELASSVHVYVKDFLSKSPIFSIEGEDYLLPCLLTDQSATDMGLRMDNGTSVPPGMNYTVNKHRGILIHSLHPSFNADYVCTAKVKGVEKTSKAFSINVIQKLRFPPYVFLETDEYVRIVGEELKIRCTTHNPNFNYNVTWKYTTNGENRLDIQSILTIAAVDLADTGNISCIGTNEAGVNSSTTYLMVVDKPYIRLLPQLSPKLAHQGLSVEVNEGEDLELSVLIEAYPHITEHRWHTPTSPNTSTQEHKLIRYNNRYHASLQLKRMNAQEQGEYTFYARSDLANASITFQVQMYRKPVAVVRWENVTTLTCTSYGYPAPRIIWYQCFGIRPTCNENHTGLQMAIPLQAPTVEVQREEYGAVEVESVLTVGPSSRRMTVECVAFNLVGVSRDTFAMEVSDKLFTSTLTGAAGILAILLVLLVFLFYKYKQKPRYEIRWKIIEARDGNNYTFIDPTQLPYNEKWEFPRDKLKLGKILGAGAFGKVVEATAFGLGKEKDNAMRVAVKMLKASAHSDEREALMSELKILSHLGHHKNIVNLLGACTYGGQTASCICHGKSKYCSLGDLLNFLRQKAETFVNFVMNIPDIMENSNDYKNICNQKQFIRSDSGISSTSSSSYLEMRPSQLPNMELSQDSVCEETVIDWPLDIDDLLRFSFQVAQGLDFLAAKNCIHRDVAARNVLLTDRRVAKICDFGLARDIMNDSNYVVKGNARLPVKWMAPESIFDCVYTVQSDVWSYGILLWEIFSLGKSPYPSMAVDSRFYKMVKRGYQMSQPDFAPPEIYMIMKMCWNLEPTERPTFNKITHLIERLLGDQPGQEQLIYQNVQQQVTEGEVCDEPKCCDGPCDQSCDHEEEEQPLMKTNNYQFC</sequence>
<feature type="binding site" evidence="21">
    <location>
        <position position="542"/>
    </location>
    <ligand>
        <name>Mg(2+)</name>
        <dbReference type="ChEBI" id="CHEBI:18420"/>
    </ligand>
</feature>
<keyword evidence="5" id="KW-0808">Transferase</keyword>
<keyword evidence="9" id="KW-0418">Kinase</keyword>
<evidence type="ECO:0000256" key="25">
    <source>
        <dbReference type="PROSITE-ProRule" id="PRU10141"/>
    </source>
</evidence>
<feature type="disulfide bond" evidence="24">
    <location>
        <begin position="220"/>
        <end position="264"/>
    </location>
</feature>
<dbReference type="Ensembl" id="ENSDLAT00005021889.2">
    <property type="protein sequence ID" value="ENSDLAP00005020415.1"/>
    <property type="gene ID" value="ENSDLAG00005008193.2"/>
</dbReference>
<evidence type="ECO:0000256" key="18">
    <source>
        <dbReference type="ARBA" id="ARBA00051243"/>
    </source>
</evidence>
<keyword evidence="14 24" id="KW-1015">Disulfide bond</keyword>
<dbReference type="FunFam" id="3.30.200.20:FF:000025">
    <property type="entry name" value="Platelet-derived growth factor receptor alpha"/>
    <property type="match status" value="1"/>
</dbReference>
<dbReference type="InterPro" id="IPR003599">
    <property type="entry name" value="Ig_sub"/>
</dbReference>
<accession>A0A8C4EP54</accession>
<dbReference type="Gene3D" id="3.30.200.20">
    <property type="entry name" value="Phosphorylase Kinase, domain 1"/>
    <property type="match status" value="1"/>
</dbReference>
<comment type="subcellular location">
    <subcellularLocation>
        <location evidence="1">Cell membrane</location>
        <topology evidence="1">Single-pass type I membrane protein</topology>
    </subcellularLocation>
    <subcellularLocation>
        <location evidence="26">Membrane</location>
        <topology evidence="26">Single-pass type I membrane protein</topology>
    </subcellularLocation>
</comment>
<dbReference type="GO" id="GO:0030316">
    <property type="term" value="P:osteoclast differentiation"/>
    <property type="evidence" value="ECO:0007669"/>
    <property type="project" value="TreeGrafter"/>
</dbReference>
<keyword evidence="7" id="KW-0677">Repeat</keyword>
<dbReference type="GO" id="GO:0019955">
    <property type="term" value="F:cytokine binding"/>
    <property type="evidence" value="ECO:0007669"/>
    <property type="project" value="InterPro"/>
</dbReference>
<dbReference type="InterPro" id="IPR013098">
    <property type="entry name" value="Ig_I-set"/>
</dbReference>
<feature type="binding site" evidence="20">
    <location>
        <position position="770"/>
    </location>
    <ligand>
        <name>ATP</name>
        <dbReference type="ChEBI" id="CHEBI:30616"/>
    </ligand>
</feature>
<dbReference type="Gene3D" id="2.60.40.10">
    <property type="entry name" value="Immunoglobulins"/>
    <property type="match status" value="5"/>
</dbReference>
<dbReference type="Proteomes" id="UP000694389">
    <property type="component" value="Unassembled WGS sequence"/>
</dbReference>
<evidence type="ECO:0000256" key="20">
    <source>
        <dbReference type="PIRSR" id="PIRSR000615-2"/>
    </source>
</evidence>
<dbReference type="Gene3D" id="1.10.510.10">
    <property type="entry name" value="Transferase(Phosphotransferase) domain 1"/>
    <property type="match status" value="1"/>
</dbReference>
<dbReference type="GO" id="GO:0046872">
    <property type="term" value="F:metal ion binding"/>
    <property type="evidence" value="ECO:0007669"/>
    <property type="project" value="UniProtKB-KW"/>
</dbReference>
<dbReference type="GO" id="GO:0019838">
    <property type="term" value="F:growth factor binding"/>
    <property type="evidence" value="ECO:0007669"/>
    <property type="project" value="TreeGrafter"/>
</dbReference>
<keyword evidence="13" id="KW-0829">Tyrosine-protein kinase</keyword>
<dbReference type="InterPro" id="IPR000719">
    <property type="entry name" value="Prot_kinase_dom"/>
</dbReference>
<dbReference type="Pfam" id="PF07679">
    <property type="entry name" value="I-set"/>
    <property type="match status" value="1"/>
</dbReference>
<evidence type="ECO:0000256" key="22">
    <source>
        <dbReference type="PIRSR" id="PIRSR000615-4"/>
    </source>
</evidence>
<keyword evidence="21" id="KW-0460">Magnesium</keyword>
<feature type="binding site" evidence="23">
    <location>
        <begin position="569"/>
        <end position="577"/>
    </location>
    <ligand>
        <name>ATP</name>
        <dbReference type="ChEBI" id="CHEBI:30616"/>
    </ligand>
</feature>
<keyword evidence="10 20" id="KW-0067">ATP-binding</keyword>
<dbReference type="PROSITE" id="PS50835">
    <property type="entry name" value="IG_LIKE"/>
    <property type="match status" value="2"/>
</dbReference>
<dbReference type="GO" id="GO:1990682">
    <property type="term" value="C:CSF1-CSF1R complex"/>
    <property type="evidence" value="ECO:0007669"/>
    <property type="project" value="TreeGrafter"/>
</dbReference>
<feature type="binding site" evidence="20">
    <location>
        <begin position="570"/>
        <end position="577"/>
    </location>
    <ligand>
        <name>ATP</name>
        <dbReference type="ChEBI" id="CHEBI:30616"/>
    </ligand>
</feature>
<dbReference type="GO" id="GO:0030335">
    <property type="term" value="P:positive regulation of cell migration"/>
    <property type="evidence" value="ECO:0007669"/>
    <property type="project" value="TreeGrafter"/>
</dbReference>
<keyword evidence="16" id="KW-0325">Glycoprotein</keyword>
<dbReference type="PIRSF" id="PIRSF000615">
    <property type="entry name" value="TyrPK_CSF1-R"/>
    <property type="match status" value="1"/>
</dbReference>
<evidence type="ECO:0000256" key="27">
    <source>
        <dbReference type="SAM" id="Phobius"/>
    </source>
</evidence>
<feature type="active site" description="Proton acceptor" evidence="19">
    <location>
        <position position="766"/>
    </location>
</feature>
<dbReference type="PROSITE" id="PS00240">
    <property type="entry name" value="RECEPTOR_TYR_KIN_III"/>
    <property type="match status" value="1"/>
</dbReference>
<keyword evidence="15 26" id="KW-0675">Receptor</keyword>
<dbReference type="SMART" id="SM00408">
    <property type="entry name" value="IGc2"/>
    <property type="match status" value="1"/>
</dbReference>
<dbReference type="GO" id="GO:0030318">
    <property type="term" value="P:melanocyte differentiation"/>
    <property type="evidence" value="ECO:0007669"/>
    <property type="project" value="UniProtKB-ARBA"/>
</dbReference>
<protein>
    <recommendedName>
        <fullName evidence="2">receptor protein-tyrosine kinase</fullName>
        <ecNumber evidence="2">2.7.10.1</ecNumber>
    </recommendedName>
</protein>
<dbReference type="AlphaFoldDB" id="A0A8C4EP54"/>
<evidence type="ECO:0000256" key="16">
    <source>
        <dbReference type="ARBA" id="ARBA00023180"/>
    </source>
</evidence>
<dbReference type="InterPro" id="IPR017441">
    <property type="entry name" value="Protein_kinase_ATP_BS"/>
</dbReference>
<dbReference type="PANTHER" id="PTHR24416:SF47">
    <property type="entry name" value="MACROPHAGE COLONY-STIMULATING FACTOR 1 RECEPTOR"/>
    <property type="match status" value="1"/>
</dbReference>
<dbReference type="Pfam" id="PF07714">
    <property type="entry name" value="PK_Tyr_Ser-Thr"/>
    <property type="match status" value="1"/>
</dbReference>
<dbReference type="InterPro" id="IPR013783">
    <property type="entry name" value="Ig-like_fold"/>
</dbReference>
<reference evidence="30" key="2">
    <citation type="submission" date="2025-09" db="UniProtKB">
        <authorList>
            <consortium name="Ensembl"/>
        </authorList>
    </citation>
    <scope>IDENTIFICATION</scope>
</reference>
<evidence type="ECO:0000256" key="5">
    <source>
        <dbReference type="ARBA" id="ARBA00022679"/>
    </source>
</evidence>
<dbReference type="InterPro" id="IPR030658">
    <property type="entry name" value="CSF-1_receptor"/>
</dbReference>
<dbReference type="PROSITE" id="PS50011">
    <property type="entry name" value="PROTEIN_KINASE_DOM"/>
    <property type="match status" value="1"/>
</dbReference>
<evidence type="ECO:0000256" key="14">
    <source>
        <dbReference type="ARBA" id="ARBA00023157"/>
    </source>
</evidence>
<evidence type="ECO:0000256" key="10">
    <source>
        <dbReference type="ARBA" id="ARBA00022840"/>
    </source>
</evidence>
<dbReference type="GO" id="GO:0005524">
    <property type="term" value="F:ATP binding"/>
    <property type="evidence" value="ECO:0007669"/>
    <property type="project" value="UniProtKB-UniRule"/>
</dbReference>
<dbReference type="FunFam" id="2.60.40.10:FF:002322">
    <property type="entry name" value="macrophage colony-stimulating factor 1 receptor"/>
    <property type="match status" value="1"/>
</dbReference>
<dbReference type="GO" id="GO:0005886">
    <property type="term" value="C:plasma membrane"/>
    <property type="evidence" value="ECO:0007669"/>
    <property type="project" value="UniProtKB-SubCell"/>
</dbReference>
<evidence type="ECO:0000256" key="7">
    <source>
        <dbReference type="ARBA" id="ARBA00022737"/>
    </source>
</evidence>
<keyword evidence="31" id="KW-1185">Reference proteome</keyword>
<dbReference type="InterPro" id="IPR007110">
    <property type="entry name" value="Ig-like_dom"/>
</dbReference>
<keyword evidence="21" id="KW-0479">Metal-binding</keyword>
<keyword evidence="17 26" id="KW-0393">Immunoglobulin domain</keyword>
<keyword evidence="3" id="KW-1003">Cell membrane</keyword>
<organism evidence="30 31">
    <name type="scientific">Dicentrarchus labrax</name>
    <name type="common">European seabass</name>
    <name type="synonym">Morone labrax</name>
    <dbReference type="NCBI Taxonomy" id="13489"/>
    <lineage>
        <taxon>Eukaryota</taxon>
        <taxon>Metazoa</taxon>
        <taxon>Chordata</taxon>
        <taxon>Craniata</taxon>
        <taxon>Vertebrata</taxon>
        <taxon>Euteleostomi</taxon>
        <taxon>Actinopterygii</taxon>
        <taxon>Neopterygii</taxon>
        <taxon>Teleostei</taxon>
        <taxon>Neoteleostei</taxon>
        <taxon>Acanthomorphata</taxon>
        <taxon>Eupercaria</taxon>
        <taxon>Moronidae</taxon>
        <taxon>Dicentrarchus</taxon>
    </lineage>
</organism>
<dbReference type="GO" id="GO:0043408">
    <property type="term" value="P:regulation of MAPK cascade"/>
    <property type="evidence" value="ECO:0007669"/>
    <property type="project" value="TreeGrafter"/>
</dbReference>
<dbReference type="InterPro" id="IPR011009">
    <property type="entry name" value="Kinase-like_dom_sf"/>
</dbReference>